<proteinExistence type="predicted"/>
<evidence type="ECO:0000313" key="2">
    <source>
        <dbReference type="EMBL" id="MFD1707343.1"/>
    </source>
</evidence>
<name>A0ABW4KIL2_9BACI</name>
<dbReference type="InterPro" id="IPR011741">
    <property type="entry name" value="Phg_2220_C"/>
</dbReference>
<keyword evidence="3" id="KW-1185">Reference proteome</keyword>
<protein>
    <submittedName>
        <fullName evidence="2">Conserved phage C-terminal domain-containing protein</fullName>
    </submittedName>
</protein>
<evidence type="ECO:0000259" key="1">
    <source>
        <dbReference type="Pfam" id="PF09524"/>
    </source>
</evidence>
<evidence type="ECO:0000313" key="3">
    <source>
        <dbReference type="Proteomes" id="UP001597301"/>
    </source>
</evidence>
<dbReference type="EMBL" id="JBHUEO010000031">
    <property type="protein sequence ID" value="MFD1707343.1"/>
    <property type="molecule type" value="Genomic_DNA"/>
</dbReference>
<dbReference type="Pfam" id="PF09524">
    <property type="entry name" value="Phg_2220_C"/>
    <property type="match status" value="1"/>
</dbReference>
<dbReference type="RefSeq" id="WP_380774066.1">
    <property type="nucleotide sequence ID" value="NZ_JBHUEO010000031.1"/>
</dbReference>
<comment type="caution">
    <text evidence="2">The sequence shown here is derived from an EMBL/GenBank/DDBJ whole genome shotgun (WGS) entry which is preliminary data.</text>
</comment>
<reference evidence="3" key="1">
    <citation type="journal article" date="2019" name="Int. J. Syst. Evol. Microbiol.">
        <title>The Global Catalogue of Microorganisms (GCM) 10K type strain sequencing project: providing services to taxonomists for standard genome sequencing and annotation.</title>
        <authorList>
            <consortium name="The Broad Institute Genomics Platform"/>
            <consortium name="The Broad Institute Genome Sequencing Center for Infectious Disease"/>
            <person name="Wu L."/>
            <person name="Ma J."/>
        </authorList>
    </citation>
    <scope>NUCLEOTIDE SEQUENCE [LARGE SCALE GENOMIC DNA]</scope>
    <source>
        <strain evidence="3">CGMCC 1.12295</strain>
    </source>
</reference>
<accession>A0ABW4KIL2</accession>
<feature type="domain" description="Phage conserved hypothetical protein C-terminal" evidence="1">
    <location>
        <begin position="158"/>
        <end position="230"/>
    </location>
</feature>
<sequence length="247" mass="29042">MSNLLIQEHPVMIIPSLAVKVGVNEAVVLQQMHYWVKRSTYNRDGRKWVYNTYSQWQEQLPFWSESSLRRTINSLEKKGLVLSAMFNQAKMDQTKWYTLDYEKLDEVIGEDQDGQPPVEGELVSGSILAPEPLSLTRPIPETTTETTTEKIHIPFSEVVDYLNAKTGSSYKPSTRKTRELIRARWNEGFTLEDMKKVIDLKTKEWLHDPHWRNYLRPETLFGTKFESYLNQKPVKKVWREEEFNLDD</sequence>
<gene>
    <name evidence="2" type="ORF">ACFSCZ_11435</name>
</gene>
<dbReference type="Proteomes" id="UP001597301">
    <property type="component" value="Unassembled WGS sequence"/>
</dbReference>
<organism evidence="2 3">
    <name type="scientific">Siminovitchia sediminis</name>
    <dbReference type="NCBI Taxonomy" id="1274353"/>
    <lineage>
        <taxon>Bacteria</taxon>
        <taxon>Bacillati</taxon>
        <taxon>Bacillota</taxon>
        <taxon>Bacilli</taxon>
        <taxon>Bacillales</taxon>
        <taxon>Bacillaceae</taxon>
        <taxon>Siminovitchia</taxon>
    </lineage>
</organism>
<dbReference type="NCBIfam" id="TIGR02220">
    <property type="entry name" value="phg_TIGR02220"/>
    <property type="match status" value="1"/>
</dbReference>